<gene>
    <name evidence="2" type="ORF">H5410_040245</name>
</gene>
<keyword evidence="3" id="KW-1185">Reference proteome</keyword>
<name>A0A9J5XNC3_SOLCO</name>
<protein>
    <submittedName>
        <fullName evidence="2">Uncharacterized protein</fullName>
    </submittedName>
</protein>
<proteinExistence type="predicted"/>
<feature type="compositionally biased region" description="Basic residues" evidence="1">
    <location>
        <begin position="10"/>
        <end position="25"/>
    </location>
</feature>
<evidence type="ECO:0000256" key="1">
    <source>
        <dbReference type="SAM" id="MobiDB-lite"/>
    </source>
</evidence>
<feature type="region of interest" description="Disordered" evidence="1">
    <location>
        <begin position="1"/>
        <end position="46"/>
    </location>
</feature>
<evidence type="ECO:0000313" key="3">
    <source>
        <dbReference type="Proteomes" id="UP000824120"/>
    </source>
</evidence>
<dbReference type="EMBL" id="JACXVP010000008">
    <property type="protein sequence ID" value="KAG5589731.1"/>
    <property type="molecule type" value="Genomic_DNA"/>
</dbReference>
<reference evidence="2 3" key="1">
    <citation type="submission" date="2020-09" db="EMBL/GenBank/DDBJ databases">
        <title>De no assembly of potato wild relative species, Solanum commersonii.</title>
        <authorList>
            <person name="Cho K."/>
        </authorList>
    </citation>
    <scope>NUCLEOTIDE SEQUENCE [LARGE SCALE GENOMIC DNA]</scope>
    <source>
        <strain evidence="2">LZ3.2</strain>
        <tissue evidence="2">Leaf</tissue>
    </source>
</reference>
<organism evidence="2 3">
    <name type="scientific">Solanum commersonii</name>
    <name type="common">Commerson's wild potato</name>
    <name type="synonym">Commerson's nightshade</name>
    <dbReference type="NCBI Taxonomy" id="4109"/>
    <lineage>
        <taxon>Eukaryota</taxon>
        <taxon>Viridiplantae</taxon>
        <taxon>Streptophyta</taxon>
        <taxon>Embryophyta</taxon>
        <taxon>Tracheophyta</taxon>
        <taxon>Spermatophyta</taxon>
        <taxon>Magnoliopsida</taxon>
        <taxon>eudicotyledons</taxon>
        <taxon>Gunneridae</taxon>
        <taxon>Pentapetalae</taxon>
        <taxon>asterids</taxon>
        <taxon>lamiids</taxon>
        <taxon>Solanales</taxon>
        <taxon>Solanaceae</taxon>
        <taxon>Solanoideae</taxon>
        <taxon>Solaneae</taxon>
        <taxon>Solanum</taxon>
    </lineage>
</organism>
<evidence type="ECO:0000313" key="2">
    <source>
        <dbReference type="EMBL" id="KAG5589731.1"/>
    </source>
</evidence>
<feature type="compositionally biased region" description="Polar residues" evidence="1">
    <location>
        <begin position="30"/>
        <end position="46"/>
    </location>
</feature>
<accession>A0A9J5XNC3</accession>
<sequence>MRIKIDMTRAAKKNPPKAPRGKGAMKGKNYSASITKQDTHKGSSNNMGMCRRCQVCPIKATQSYILSMFVLYSTGKVSIGRLKVEKRNQFE</sequence>
<comment type="caution">
    <text evidence="2">The sequence shown here is derived from an EMBL/GenBank/DDBJ whole genome shotgun (WGS) entry which is preliminary data.</text>
</comment>
<dbReference type="AlphaFoldDB" id="A0A9J5XNC3"/>
<dbReference type="Proteomes" id="UP000824120">
    <property type="component" value="Chromosome 8"/>
</dbReference>